<organism evidence="7 8">
    <name type="scientific">Gekko japonicus</name>
    <name type="common">Schlegel's Japanese gecko</name>
    <dbReference type="NCBI Taxonomy" id="146911"/>
    <lineage>
        <taxon>Eukaryota</taxon>
        <taxon>Metazoa</taxon>
        <taxon>Chordata</taxon>
        <taxon>Craniata</taxon>
        <taxon>Vertebrata</taxon>
        <taxon>Euteleostomi</taxon>
        <taxon>Lepidosauria</taxon>
        <taxon>Squamata</taxon>
        <taxon>Bifurcata</taxon>
        <taxon>Gekkota</taxon>
        <taxon>Gekkonidae</taxon>
        <taxon>Gekkoninae</taxon>
        <taxon>Gekko</taxon>
    </lineage>
</organism>
<keyword evidence="3 6" id="KW-0812">Transmembrane</keyword>
<evidence type="ECO:0000256" key="4">
    <source>
        <dbReference type="ARBA" id="ARBA00022989"/>
    </source>
</evidence>
<comment type="similarity">
    <text evidence="2">Belongs to the TMEM229 family.</text>
</comment>
<dbReference type="InterPro" id="IPR010540">
    <property type="entry name" value="CmpB_TMEM229"/>
</dbReference>
<keyword evidence="5 6" id="KW-0472">Membrane</keyword>
<evidence type="ECO:0000256" key="3">
    <source>
        <dbReference type="ARBA" id="ARBA00022692"/>
    </source>
</evidence>
<protein>
    <submittedName>
        <fullName evidence="8 9">Transmembrane protein 229B-like</fullName>
    </submittedName>
</protein>
<dbReference type="PANTHER" id="PTHR31746:SF3">
    <property type="entry name" value="TRANSMEMBRANE PROTEIN 229B"/>
    <property type="match status" value="1"/>
</dbReference>
<evidence type="ECO:0000256" key="2">
    <source>
        <dbReference type="ARBA" id="ARBA00006371"/>
    </source>
</evidence>
<keyword evidence="7" id="KW-1185">Reference proteome</keyword>
<keyword evidence="4 6" id="KW-1133">Transmembrane helix</keyword>
<dbReference type="GeneID" id="107116788"/>
<reference evidence="8 9" key="1">
    <citation type="submission" date="2025-05" db="UniProtKB">
        <authorList>
            <consortium name="RefSeq"/>
        </authorList>
    </citation>
    <scope>IDENTIFICATION</scope>
</reference>
<dbReference type="RefSeq" id="XP_015284259.1">
    <property type="nucleotide sequence ID" value="XM_015428773.1"/>
</dbReference>
<feature type="transmembrane region" description="Helical" evidence="6">
    <location>
        <begin position="116"/>
        <end position="137"/>
    </location>
</feature>
<evidence type="ECO:0000313" key="7">
    <source>
        <dbReference type="Proteomes" id="UP000694871"/>
    </source>
</evidence>
<dbReference type="Pfam" id="PF06541">
    <property type="entry name" value="ABC_trans_CmpB"/>
    <property type="match status" value="1"/>
</dbReference>
<dbReference type="GeneID" id="107125333"/>
<name>A0ABM1KKN6_GEKJA</name>
<gene>
    <name evidence="8" type="primary">LOC107116788</name>
    <name evidence="9" type="synonym">LOC107125333</name>
</gene>
<feature type="transmembrane region" description="Helical" evidence="6">
    <location>
        <begin position="14"/>
        <end position="36"/>
    </location>
</feature>
<evidence type="ECO:0000256" key="1">
    <source>
        <dbReference type="ARBA" id="ARBA00004141"/>
    </source>
</evidence>
<comment type="subcellular location">
    <subcellularLocation>
        <location evidence="1">Membrane</location>
        <topology evidence="1">Multi-pass membrane protein</topology>
    </subcellularLocation>
</comment>
<accession>A0ABM1KKN6</accession>
<evidence type="ECO:0000256" key="6">
    <source>
        <dbReference type="SAM" id="Phobius"/>
    </source>
</evidence>
<dbReference type="RefSeq" id="XP_015274273.1">
    <property type="nucleotide sequence ID" value="XM_015418787.1"/>
</dbReference>
<feature type="transmembrane region" description="Helical" evidence="6">
    <location>
        <begin position="42"/>
        <end position="66"/>
    </location>
</feature>
<evidence type="ECO:0000313" key="8">
    <source>
        <dbReference type="RefSeq" id="XP_015274273.1"/>
    </source>
</evidence>
<sequence>MGNAGEPLSPLCRWYIYALHGYLAEIGFTATCNLLAHWDWRLLGVASVWVLFIYGTFGMILEHLYLRLRCRCNLVVRGFLYTLCIYAWEFCIGYILRCFNACPWDYSGYRHNFMGLITLEYCPLWFVGSLLLERVVVHTLRLRLDETWEPKEYPSPNSEQKRLWKEE</sequence>
<dbReference type="PANTHER" id="PTHR31746">
    <property type="entry name" value="TRANSMEMBRANE PROTEIN 229 FAMILY MEMBER"/>
    <property type="match status" value="1"/>
</dbReference>
<proteinExistence type="inferred from homology"/>
<dbReference type="Proteomes" id="UP000694871">
    <property type="component" value="Unplaced"/>
</dbReference>
<evidence type="ECO:0000313" key="9">
    <source>
        <dbReference type="RefSeq" id="XP_015284259.1"/>
    </source>
</evidence>
<feature type="transmembrane region" description="Helical" evidence="6">
    <location>
        <begin position="78"/>
        <end position="96"/>
    </location>
</feature>
<evidence type="ECO:0000256" key="5">
    <source>
        <dbReference type="ARBA" id="ARBA00023136"/>
    </source>
</evidence>